<dbReference type="PANTHER" id="PTHR10695:SF46">
    <property type="entry name" value="BIFUNCTIONAL COENZYME A SYNTHASE-RELATED"/>
    <property type="match status" value="1"/>
</dbReference>
<comment type="pathway">
    <text evidence="5">Cofactor biosynthesis; coenzyme A biosynthesis; CoA from (R)-pantothenate: step 5/5.</text>
</comment>
<dbReference type="Pfam" id="PF01121">
    <property type="entry name" value="CoaE"/>
    <property type="match status" value="1"/>
</dbReference>
<evidence type="ECO:0000256" key="3">
    <source>
        <dbReference type="ARBA" id="ARBA00022840"/>
    </source>
</evidence>
<dbReference type="InterPro" id="IPR027417">
    <property type="entry name" value="P-loop_NTPase"/>
</dbReference>
<comment type="similarity">
    <text evidence="1 5">Belongs to the CoaE family.</text>
</comment>
<accession>A0ABY0BZG6</accession>
<sequence>MSNFVVGVTGGIGSGKTTVTDAFAAKGIPVIDADVIAREMVAAGSDSLSDIARHFGPDILTAQGELDRAQLRQRIFADETEKEWLNQLLHPRIRHAIETRLNDADATYCILSAPLLLENKLTYLTDRVLVVDVPESLQIERTMARDNNSEAQVEAIIAAQMPRQQRLAQADDVLSNDGTVADVYDQVEVLHQQYLQAAASKRQQ</sequence>
<dbReference type="SUPFAM" id="SSF52540">
    <property type="entry name" value="P-loop containing nucleoside triphosphate hydrolases"/>
    <property type="match status" value="1"/>
</dbReference>
<name>A0ABY0BZG6_9GAMM</name>
<evidence type="ECO:0000256" key="4">
    <source>
        <dbReference type="ARBA" id="ARBA00022993"/>
    </source>
</evidence>
<keyword evidence="8" id="KW-1185">Reference proteome</keyword>
<gene>
    <name evidence="5" type="primary">coaE</name>
    <name evidence="7" type="ORF">CWE12_04695</name>
</gene>
<evidence type="ECO:0000256" key="1">
    <source>
        <dbReference type="ARBA" id="ARBA00009018"/>
    </source>
</evidence>
<dbReference type="PANTHER" id="PTHR10695">
    <property type="entry name" value="DEPHOSPHO-COA KINASE-RELATED"/>
    <property type="match status" value="1"/>
</dbReference>
<dbReference type="GO" id="GO:0016301">
    <property type="term" value="F:kinase activity"/>
    <property type="evidence" value="ECO:0007669"/>
    <property type="project" value="UniProtKB-KW"/>
</dbReference>
<dbReference type="EC" id="2.7.1.24" evidence="5 6"/>
<dbReference type="NCBIfam" id="TIGR00152">
    <property type="entry name" value="dephospho-CoA kinase"/>
    <property type="match status" value="1"/>
</dbReference>
<protein>
    <recommendedName>
        <fullName evidence="5 6">Dephospho-CoA kinase</fullName>
        <ecNumber evidence="5 6">2.7.1.24</ecNumber>
    </recommendedName>
    <alternativeName>
        <fullName evidence="5">Dephosphocoenzyme A kinase</fullName>
    </alternativeName>
</protein>
<comment type="function">
    <text evidence="5">Catalyzes the phosphorylation of the 3'-hydroxyl group of dephosphocoenzyme A to form coenzyme A.</text>
</comment>
<dbReference type="RefSeq" id="WP_126788539.1">
    <property type="nucleotide sequence ID" value="NZ_PIPN01000002.1"/>
</dbReference>
<evidence type="ECO:0000256" key="5">
    <source>
        <dbReference type="HAMAP-Rule" id="MF_00376"/>
    </source>
</evidence>
<reference evidence="7 8" key="1">
    <citation type="journal article" date="2018" name="Front. Microbiol.">
        <title>Genome-Based Analysis Reveals the Taxonomy and Diversity of the Family Idiomarinaceae.</title>
        <authorList>
            <person name="Liu Y."/>
            <person name="Lai Q."/>
            <person name="Shao Z."/>
        </authorList>
    </citation>
    <scope>NUCLEOTIDE SEQUENCE [LARGE SCALE GENOMIC DNA]</scope>
    <source>
        <strain evidence="7 8">GBSy1</strain>
    </source>
</reference>
<keyword evidence="5 7" id="KW-0418">Kinase</keyword>
<evidence type="ECO:0000313" key="7">
    <source>
        <dbReference type="EMBL" id="RUO30556.1"/>
    </source>
</evidence>
<evidence type="ECO:0000256" key="2">
    <source>
        <dbReference type="ARBA" id="ARBA00022741"/>
    </source>
</evidence>
<comment type="catalytic activity">
    <reaction evidence="5">
        <text>3'-dephospho-CoA + ATP = ADP + CoA + H(+)</text>
        <dbReference type="Rhea" id="RHEA:18245"/>
        <dbReference type="ChEBI" id="CHEBI:15378"/>
        <dbReference type="ChEBI" id="CHEBI:30616"/>
        <dbReference type="ChEBI" id="CHEBI:57287"/>
        <dbReference type="ChEBI" id="CHEBI:57328"/>
        <dbReference type="ChEBI" id="CHEBI:456216"/>
        <dbReference type="EC" id="2.7.1.24"/>
    </reaction>
</comment>
<keyword evidence="5" id="KW-0963">Cytoplasm</keyword>
<dbReference type="Gene3D" id="3.40.50.300">
    <property type="entry name" value="P-loop containing nucleotide triphosphate hydrolases"/>
    <property type="match status" value="1"/>
</dbReference>
<keyword evidence="2 5" id="KW-0547">Nucleotide-binding</keyword>
<dbReference type="InterPro" id="IPR001977">
    <property type="entry name" value="Depp_CoAkinase"/>
</dbReference>
<keyword evidence="4 5" id="KW-0173">Coenzyme A biosynthesis</keyword>
<comment type="subcellular location">
    <subcellularLocation>
        <location evidence="5">Cytoplasm</location>
    </subcellularLocation>
</comment>
<evidence type="ECO:0000313" key="8">
    <source>
        <dbReference type="Proteomes" id="UP000287410"/>
    </source>
</evidence>
<dbReference type="EMBL" id="PIPN01000002">
    <property type="protein sequence ID" value="RUO30556.1"/>
    <property type="molecule type" value="Genomic_DNA"/>
</dbReference>
<dbReference type="Proteomes" id="UP000287410">
    <property type="component" value="Unassembled WGS sequence"/>
</dbReference>
<feature type="binding site" evidence="5">
    <location>
        <begin position="13"/>
        <end position="18"/>
    </location>
    <ligand>
        <name>ATP</name>
        <dbReference type="ChEBI" id="CHEBI:30616"/>
    </ligand>
</feature>
<comment type="caution">
    <text evidence="7">The sequence shown here is derived from an EMBL/GenBank/DDBJ whole genome shotgun (WGS) entry which is preliminary data.</text>
</comment>
<dbReference type="HAMAP" id="MF_00376">
    <property type="entry name" value="Dephospho_CoA_kinase"/>
    <property type="match status" value="1"/>
</dbReference>
<evidence type="ECO:0000256" key="6">
    <source>
        <dbReference type="NCBIfam" id="TIGR00152"/>
    </source>
</evidence>
<keyword evidence="5" id="KW-0808">Transferase</keyword>
<organism evidence="7 8">
    <name type="scientific">Aliidiomarina sedimenti</name>
    <dbReference type="NCBI Taxonomy" id="1933879"/>
    <lineage>
        <taxon>Bacteria</taxon>
        <taxon>Pseudomonadati</taxon>
        <taxon>Pseudomonadota</taxon>
        <taxon>Gammaproteobacteria</taxon>
        <taxon>Alteromonadales</taxon>
        <taxon>Idiomarinaceae</taxon>
        <taxon>Aliidiomarina</taxon>
    </lineage>
</organism>
<proteinExistence type="inferred from homology"/>
<dbReference type="PROSITE" id="PS51219">
    <property type="entry name" value="DPCK"/>
    <property type="match status" value="1"/>
</dbReference>
<dbReference type="CDD" id="cd02022">
    <property type="entry name" value="DPCK"/>
    <property type="match status" value="1"/>
</dbReference>
<keyword evidence="3 5" id="KW-0067">ATP-binding</keyword>